<dbReference type="RefSeq" id="WP_353897497.1">
    <property type="nucleotide sequence ID" value="NZ_JBEVCJ010000030.1"/>
</dbReference>
<name>A0ABV2BYB5_9GAMM</name>
<dbReference type="PROSITE" id="PS51257">
    <property type="entry name" value="PROKAR_LIPOPROTEIN"/>
    <property type="match status" value="1"/>
</dbReference>
<evidence type="ECO:0000256" key="1">
    <source>
        <dbReference type="SAM" id="SignalP"/>
    </source>
</evidence>
<evidence type="ECO:0000313" key="2">
    <source>
        <dbReference type="EMBL" id="MET1256917.1"/>
    </source>
</evidence>
<feature type="chain" id="PRO_5046082425" evidence="1">
    <location>
        <begin position="24"/>
        <end position="155"/>
    </location>
</feature>
<sequence>MLSTKQKCCIQLSLIIYCLFTTAACKEKSQLVNEVKQENKTVEKHTSPSLTNGKTMNLITVTGSVNIEKSCGAMPTFDKKSCQEKQPAGLSFILIHQNSQKQYTITSDTNGQFSSELPQGQYRVQYRGPFSVTPQTVVVSENQTAFDFTFRAMLR</sequence>
<dbReference type="EMBL" id="JBEVCJ010000030">
    <property type="protein sequence ID" value="MET1256917.1"/>
    <property type="molecule type" value="Genomic_DNA"/>
</dbReference>
<evidence type="ECO:0000313" key="3">
    <source>
        <dbReference type="Proteomes" id="UP001548189"/>
    </source>
</evidence>
<feature type="signal peptide" evidence="1">
    <location>
        <begin position="1"/>
        <end position="23"/>
    </location>
</feature>
<accession>A0ABV2BYB5</accession>
<dbReference type="Proteomes" id="UP001548189">
    <property type="component" value="Unassembled WGS sequence"/>
</dbReference>
<gene>
    <name evidence="2" type="ORF">ABVT43_17375</name>
</gene>
<protein>
    <submittedName>
        <fullName evidence="2">Carboxypeptidase-like regulatory domain-containing protein</fullName>
    </submittedName>
</protein>
<proteinExistence type="predicted"/>
<dbReference type="Gene3D" id="2.60.40.1120">
    <property type="entry name" value="Carboxypeptidase-like, regulatory domain"/>
    <property type="match status" value="1"/>
</dbReference>
<keyword evidence="3" id="KW-1185">Reference proteome</keyword>
<comment type="caution">
    <text evidence="2">The sequence shown here is derived from an EMBL/GenBank/DDBJ whole genome shotgun (WGS) entry which is preliminary data.</text>
</comment>
<reference evidence="2 3" key="1">
    <citation type="submission" date="2024-06" db="EMBL/GenBank/DDBJ databases">
        <authorList>
            <person name="Li F."/>
        </authorList>
    </citation>
    <scope>NUCLEOTIDE SEQUENCE [LARGE SCALE GENOMIC DNA]</scope>
    <source>
        <strain evidence="2 3">GXAS 311</strain>
    </source>
</reference>
<dbReference type="SUPFAM" id="SSF49478">
    <property type="entry name" value="Cna protein B-type domain"/>
    <property type="match status" value="1"/>
</dbReference>
<organism evidence="2 3">
    <name type="scientific">Aliikangiella maris</name>
    <dbReference type="NCBI Taxonomy" id="3162458"/>
    <lineage>
        <taxon>Bacteria</taxon>
        <taxon>Pseudomonadati</taxon>
        <taxon>Pseudomonadota</taxon>
        <taxon>Gammaproteobacteria</taxon>
        <taxon>Oceanospirillales</taxon>
        <taxon>Pleioneaceae</taxon>
        <taxon>Aliikangiella</taxon>
    </lineage>
</organism>
<keyword evidence="1" id="KW-0732">Signal</keyword>